<dbReference type="Gene3D" id="3.40.1190.20">
    <property type="match status" value="1"/>
</dbReference>
<dbReference type="SUPFAM" id="SSF53613">
    <property type="entry name" value="Ribokinase-like"/>
    <property type="match status" value="1"/>
</dbReference>
<evidence type="ECO:0000256" key="1">
    <source>
        <dbReference type="ARBA" id="ARBA00022679"/>
    </source>
</evidence>
<organism evidence="4">
    <name type="scientific">Longilinea arvoryzae</name>
    <dbReference type="NCBI Taxonomy" id="360412"/>
    <lineage>
        <taxon>Bacteria</taxon>
        <taxon>Bacillati</taxon>
        <taxon>Chloroflexota</taxon>
        <taxon>Anaerolineae</taxon>
        <taxon>Anaerolineales</taxon>
        <taxon>Anaerolineaceae</taxon>
        <taxon>Longilinea</taxon>
    </lineage>
</organism>
<reference evidence="4" key="1">
    <citation type="submission" date="2015-07" db="EMBL/GenBank/DDBJ databases">
        <title>Draft Genome Sequences of Anaerolinea thermolimosa IMO-1, Bellilinea caldifistulae GOMI-1, Leptolinea tardivitalis YMTK-2, Levilinea saccharolytica KIBI-1,Longilinea arvoryzae KOME-1, Previously Described as Members of the Anaerolineaceae (Chloroflexi).</title>
        <authorList>
            <person name="Sekiguchi Y."/>
            <person name="Ohashi A."/>
            <person name="Matsuura N."/>
            <person name="Tourlousse M.D."/>
        </authorList>
    </citation>
    <scope>NUCLEOTIDE SEQUENCE [LARGE SCALE GENOMIC DNA]</scope>
    <source>
        <strain evidence="4">KOME-1</strain>
    </source>
</reference>
<feature type="domain" description="Carbohydrate kinase PfkB" evidence="3">
    <location>
        <begin position="1"/>
        <end position="247"/>
    </location>
</feature>
<accession>A0A0S7B902</accession>
<keyword evidence="2 4" id="KW-0418">Kinase</keyword>
<dbReference type="Proteomes" id="UP000055060">
    <property type="component" value="Unassembled WGS sequence"/>
</dbReference>
<dbReference type="AlphaFoldDB" id="A0A0S7B902"/>
<proteinExistence type="predicted"/>
<protein>
    <submittedName>
        <fullName evidence="4">Sugar kinase, ribokinase family</fullName>
    </submittedName>
</protein>
<evidence type="ECO:0000313" key="4">
    <source>
        <dbReference type="EMBL" id="GAP13980.1"/>
    </source>
</evidence>
<dbReference type="InterPro" id="IPR011611">
    <property type="entry name" value="PfkB_dom"/>
</dbReference>
<gene>
    <name evidence="4" type="ORF">LARV_01739</name>
</gene>
<dbReference type="InterPro" id="IPR029056">
    <property type="entry name" value="Ribokinase-like"/>
</dbReference>
<dbReference type="InterPro" id="IPR002173">
    <property type="entry name" value="Carboh/pur_kinase_PfkB_CS"/>
</dbReference>
<dbReference type="GO" id="GO:0016301">
    <property type="term" value="F:kinase activity"/>
    <property type="evidence" value="ECO:0007669"/>
    <property type="project" value="UniProtKB-KW"/>
</dbReference>
<dbReference type="PANTHER" id="PTHR10584">
    <property type="entry name" value="SUGAR KINASE"/>
    <property type="match status" value="1"/>
</dbReference>
<evidence type="ECO:0000313" key="5">
    <source>
        <dbReference type="Proteomes" id="UP000055060"/>
    </source>
</evidence>
<sequence>MASAIAHLGKSVRFIGRLGDDEGGQILWQAFQADGVDTSAVRIEKGCRSASCFIAVDSLGEREIYCLGGVALYDQPADLAPEWFEGLQVLAIADAYPEVALSAIELAGGQTKVVFTPGGLMAGLPKSDLDRLLSKSQAVIVSRVEAEKISGRNIPEDAIRDLVGRGSKVVIVTLGERGVLMWDGESMIAVPACKVETIVDTTGAGDAFSAGFMVGIIEGMDWISAAKLGNAVSSMKIGYFGARNGVPNLQQAMGWIKQQGITR</sequence>
<keyword evidence="1" id="KW-0808">Transferase</keyword>
<name>A0A0S7B902_9CHLR</name>
<dbReference type="PROSITE" id="PS00584">
    <property type="entry name" value="PFKB_KINASES_2"/>
    <property type="match status" value="1"/>
</dbReference>
<dbReference type="Pfam" id="PF00294">
    <property type="entry name" value="PfkB"/>
    <property type="match status" value="1"/>
</dbReference>
<evidence type="ECO:0000256" key="2">
    <source>
        <dbReference type="ARBA" id="ARBA00022777"/>
    </source>
</evidence>
<keyword evidence="5" id="KW-1185">Reference proteome</keyword>
<dbReference type="PANTHER" id="PTHR10584:SF166">
    <property type="entry name" value="RIBOKINASE"/>
    <property type="match status" value="1"/>
</dbReference>
<dbReference type="EMBL" id="DF967972">
    <property type="protein sequence ID" value="GAP13980.1"/>
    <property type="molecule type" value="Genomic_DNA"/>
</dbReference>
<evidence type="ECO:0000259" key="3">
    <source>
        <dbReference type="Pfam" id="PF00294"/>
    </source>
</evidence>
<dbReference type="STRING" id="360412.LARV_01739"/>